<evidence type="ECO:0000256" key="4">
    <source>
        <dbReference type="ARBA" id="ARBA00022692"/>
    </source>
</evidence>
<evidence type="ECO:0000256" key="5">
    <source>
        <dbReference type="ARBA" id="ARBA00022970"/>
    </source>
</evidence>
<comment type="similarity">
    <text evidence="2">Belongs to the amino acid/polyamine transporter 2 family.</text>
</comment>
<accession>A0AAF0EWF1</accession>
<comment type="subcellular location">
    <subcellularLocation>
        <location evidence="1">Membrane</location>
        <topology evidence="1">Multi-pass membrane protein</topology>
    </subcellularLocation>
</comment>
<keyword evidence="7 9" id="KW-0472">Membrane</keyword>
<feature type="transmembrane region" description="Helical" evidence="9">
    <location>
        <begin position="248"/>
        <end position="267"/>
    </location>
</feature>
<evidence type="ECO:0000256" key="6">
    <source>
        <dbReference type="ARBA" id="ARBA00022989"/>
    </source>
</evidence>
<keyword evidence="5" id="KW-0029">Amino-acid transport</keyword>
<feature type="transmembrane region" description="Helical" evidence="9">
    <location>
        <begin position="363"/>
        <end position="385"/>
    </location>
</feature>
<gene>
    <name evidence="11" type="ORF">MCUN1_002659</name>
</gene>
<evidence type="ECO:0000259" key="10">
    <source>
        <dbReference type="Pfam" id="PF01490"/>
    </source>
</evidence>
<feature type="region of interest" description="Disordered" evidence="8">
    <location>
        <begin position="1"/>
        <end position="26"/>
    </location>
</feature>
<proteinExistence type="inferred from homology"/>
<feature type="region of interest" description="Disordered" evidence="8">
    <location>
        <begin position="39"/>
        <end position="73"/>
    </location>
</feature>
<dbReference type="Proteomes" id="UP001219933">
    <property type="component" value="Chromosome 3"/>
</dbReference>
<feature type="transmembrane region" description="Helical" evidence="9">
    <location>
        <begin position="435"/>
        <end position="452"/>
    </location>
</feature>
<feature type="compositionally biased region" description="Polar residues" evidence="8">
    <location>
        <begin position="14"/>
        <end position="23"/>
    </location>
</feature>
<keyword evidence="12" id="KW-1185">Reference proteome</keyword>
<keyword evidence="6 9" id="KW-1133">Transmembrane helix</keyword>
<dbReference type="PANTHER" id="PTHR22950:SF458">
    <property type="entry name" value="SODIUM-COUPLED NEUTRAL AMINO ACID TRANSPORTER 11-RELATED"/>
    <property type="match status" value="1"/>
</dbReference>
<dbReference type="AlphaFoldDB" id="A0AAF0EWF1"/>
<feature type="transmembrane region" description="Helical" evidence="9">
    <location>
        <begin position="216"/>
        <end position="236"/>
    </location>
</feature>
<reference evidence="11" key="1">
    <citation type="submission" date="2023-03" db="EMBL/GenBank/DDBJ databases">
        <title>Mating type loci evolution in Malassezia.</title>
        <authorList>
            <person name="Coelho M.A."/>
        </authorList>
    </citation>
    <scope>NUCLEOTIDE SEQUENCE</scope>
    <source>
        <strain evidence="11">CBS 11721</strain>
    </source>
</reference>
<evidence type="ECO:0000313" key="11">
    <source>
        <dbReference type="EMBL" id="WFD35794.1"/>
    </source>
</evidence>
<feature type="transmembrane region" description="Helical" evidence="9">
    <location>
        <begin position="174"/>
        <end position="196"/>
    </location>
</feature>
<feature type="transmembrane region" description="Helical" evidence="9">
    <location>
        <begin position="405"/>
        <end position="429"/>
    </location>
</feature>
<feature type="compositionally biased region" description="Acidic residues" evidence="8">
    <location>
        <begin position="42"/>
        <end position="54"/>
    </location>
</feature>
<dbReference type="EMBL" id="CP119879">
    <property type="protein sequence ID" value="WFD35794.1"/>
    <property type="molecule type" value="Genomic_DNA"/>
</dbReference>
<feature type="transmembrane region" description="Helical" evidence="9">
    <location>
        <begin position="127"/>
        <end position="149"/>
    </location>
</feature>
<dbReference type="InterPro" id="IPR013057">
    <property type="entry name" value="AA_transpt_TM"/>
</dbReference>
<protein>
    <recommendedName>
        <fullName evidence="10">Amino acid transporter transmembrane domain-containing protein</fullName>
    </recommendedName>
</protein>
<sequence length="554" mass="60213">MSSPPSSESGRSTLPPQSGSAQNAYHVISNMRFMHASKEAQFDADTDSLPDELPDSNGVPRRESHDAGTSFDASGTMRSLAQHWDPEALPDWLRRSAGVFEGTVNMANSILGAGIVGLPYSMRESGFFAGIVLLTGIALLTDWTIRLIVLNAKLSGRSTYIDIMEHCFGVQGKIAVSLFQFVFAFGGMCAFCIVVGDTIPSVLVSVFHSLKGSFLANRRFVIMLCTLAISYPLSLYRNIENLSRASAVALLSMVFIVFAVVFRGPAMPPELTGDPALRFTIVHPKNLVRSISVISFAFVCHHNSLLIYSSLKVPSMDTFRVITHYSTMISAVAALTMSVAGYWSFEDKTLANVLNNFPETDTIVNIARFCFGLNMFTTLPLECFVCREVLETYFFRGEYDKMRHIVLTTGLVLAALIVSLVTCDLGIVLELTGGLSATALAFIFPSICYLKLSSDSIKIERSALYAAIPGDDNIPTDVEDLGSGEHVEAENIDLPLRPGASAQPSGPQHMRKWWESTKILSILCAVFGVIVLFVSIGTAISDTWSGRSGASHSC</sequence>
<keyword evidence="4 9" id="KW-0812">Transmembrane</keyword>
<evidence type="ECO:0000256" key="8">
    <source>
        <dbReference type="SAM" id="MobiDB-lite"/>
    </source>
</evidence>
<dbReference type="Pfam" id="PF01490">
    <property type="entry name" value="Aa_trans"/>
    <property type="match status" value="1"/>
</dbReference>
<feature type="transmembrane region" description="Helical" evidence="9">
    <location>
        <begin position="519"/>
        <end position="540"/>
    </location>
</feature>
<feature type="domain" description="Amino acid transporter transmembrane" evidence="10">
    <location>
        <begin position="97"/>
        <end position="458"/>
    </location>
</feature>
<organism evidence="11 12">
    <name type="scientific">Malassezia cuniculi</name>
    <dbReference type="NCBI Taxonomy" id="948313"/>
    <lineage>
        <taxon>Eukaryota</taxon>
        <taxon>Fungi</taxon>
        <taxon>Dikarya</taxon>
        <taxon>Basidiomycota</taxon>
        <taxon>Ustilaginomycotina</taxon>
        <taxon>Malasseziomycetes</taxon>
        <taxon>Malasseziales</taxon>
        <taxon>Malasseziaceae</taxon>
        <taxon>Malassezia</taxon>
    </lineage>
</organism>
<evidence type="ECO:0000256" key="3">
    <source>
        <dbReference type="ARBA" id="ARBA00022448"/>
    </source>
</evidence>
<evidence type="ECO:0000256" key="2">
    <source>
        <dbReference type="ARBA" id="ARBA00008066"/>
    </source>
</evidence>
<dbReference type="PANTHER" id="PTHR22950">
    <property type="entry name" value="AMINO ACID TRANSPORTER"/>
    <property type="match status" value="1"/>
</dbReference>
<evidence type="ECO:0000313" key="12">
    <source>
        <dbReference type="Proteomes" id="UP001219933"/>
    </source>
</evidence>
<feature type="compositionally biased region" description="Low complexity" evidence="8">
    <location>
        <begin position="1"/>
        <end position="12"/>
    </location>
</feature>
<feature type="transmembrane region" description="Helical" evidence="9">
    <location>
        <begin position="287"/>
        <end position="309"/>
    </location>
</feature>
<evidence type="ECO:0000256" key="1">
    <source>
        <dbReference type="ARBA" id="ARBA00004141"/>
    </source>
</evidence>
<dbReference type="GO" id="GO:0015179">
    <property type="term" value="F:L-amino acid transmembrane transporter activity"/>
    <property type="evidence" value="ECO:0007669"/>
    <property type="project" value="TreeGrafter"/>
</dbReference>
<evidence type="ECO:0000256" key="7">
    <source>
        <dbReference type="ARBA" id="ARBA00023136"/>
    </source>
</evidence>
<feature type="transmembrane region" description="Helical" evidence="9">
    <location>
        <begin position="321"/>
        <end position="343"/>
    </location>
</feature>
<evidence type="ECO:0000256" key="9">
    <source>
        <dbReference type="SAM" id="Phobius"/>
    </source>
</evidence>
<keyword evidence="3" id="KW-0813">Transport</keyword>
<dbReference type="GO" id="GO:0005783">
    <property type="term" value="C:endoplasmic reticulum"/>
    <property type="evidence" value="ECO:0007669"/>
    <property type="project" value="TreeGrafter"/>
</dbReference>
<dbReference type="GO" id="GO:0016020">
    <property type="term" value="C:membrane"/>
    <property type="evidence" value="ECO:0007669"/>
    <property type="project" value="UniProtKB-SubCell"/>
</dbReference>
<name>A0AAF0EWF1_9BASI</name>